<dbReference type="Gene3D" id="2.80.10.50">
    <property type="match status" value="2"/>
</dbReference>
<proteinExistence type="predicted"/>
<dbReference type="HOGENOM" id="CLU_553021_0_0_7"/>
<feature type="region of interest" description="Disordered" evidence="1">
    <location>
        <begin position="31"/>
        <end position="75"/>
    </location>
</feature>
<dbReference type="InterPro" id="IPR013431">
    <property type="entry name" value="Delta_60_rpt"/>
</dbReference>
<dbReference type="SUPFAM" id="SSF101898">
    <property type="entry name" value="NHL repeat"/>
    <property type="match status" value="1"/>
</dbReference>
<dbReference type="NCBIfam" id="TIGR02608">
    <property type="entry name" value="delta_60_rpt"/>
    <property type="match status" value="7"/>
</dbReference>
<evidence type="ECO:0000313" key="4">
    <source>
        <dbReference type="Proteomes" id="UP000001351"/>
    </source>
</evidence>
<sequence>MHNETKDSSMKATLAGALVLALALGFMGGCGDDDDETVPPTNTPDAGTGDAGTGDAGTGDGGTGDAGTPPTADDTDLAVVRFNTDGTLDTAFGTNGIAKVDLSTGTANARDTLWSMDKDASNRLVLFGNRKADPNRSDLDYAVARLTADGTLDTTFGTNGIYSLNISNLSEQARHGLVQPDGKIIASGYLPQPTGVGAQSSNRILLQRLDDAGKLDPTFGSKGVVNSAPFKSSDPDNVEWGLVEAYAAGYQSGSYVTTGYGRVAPSGTVDLLSFRYTSDGKLDSTWGTNGVYLLNLTGADDRGRDLTVLRDNRVFMVGSATPATSNIDALAVMLQSNGQPDTSFAAEGYKTYDFGRGDEAFFDVALSPDGAWVAAAGYSAVSATDSDAALLVRSTTSDTEFAGVVPLSETGNNRFWAIAFNPASTQVYAAGFINEGGDNHFAVARYNTNGTLDTTFGTNGIAKLNVVAAGTLETARSVVVQSDGKIVVAGIIEKR</sequence>
<gene>
    <name evidence="3" type="ordered locus">STAUR_8040</name>
</gene>
<protein>
    <submittedName>
        <fullName evidence="3">Conserved uncharacterized protein</fullName>
    </submittedName>
</protein>
<dbReference type="Proteomes" id="UP000001351">
    <property type="component" value="Chromosome"/>
</dbReference>
<feature type="signal peptide" evidence="2">
    <location>
        <begin position="1"/>
        <end position="31"/>
    </location>
</feature>
<dbReference type="EMBL" id="CP002271">
    <property type="protein sequence ID" value="ADO75795.1"/>
    <property type="molecule type" value="Genomic_DNA"/>
</dbReference>
<keyword evidence="2" id="KW-0732">Signal</keyword>
<evidence type="ECO:0000256" key="1">
    <source>
        <dbReference type="SAM" id="MobiDB-lite"/>
    </source>
</evidence>
<name>E3FRL8_STIAD</name>
<feature type="chain" id="PRO_5003169027" evidence="2">
    <location>
        <begin position="32"/>
        <end position="495"/>
    </location>
</feature>
<dbReference type="AlphaFoldDB" id="E3FRL8"/>
<dbReference type="STRING" id="378806.STAUR_8040"/>
<evidence type="ECO:0000313" key="3">
    <source>
        <dbReference type="EMBL" id="ADO75795.1"/>
    </source>
</evidence>
<keyword evidence="4" id="KW-1185">Reference proteome</keyword>
<organism evidence="3 4">
    <name type="scientific">Stigmatella aurantiaca (strain DW4/3-1)</name>
    <dbReference type="NCBI Taxonomy" id="378806"/>
    <lineage>
        <taxon>Bacteria</taxon>
        <taxon>Pseudomonadati</taxon>
        <taxon>Myxococcota</taxon>
        <taxon>Myxococcia</taxon>
        <taxon>Myxococcales</taxon>
        <taxon>Cystobacterineae</taxon>
        <taxon>Archangiaceae</taxon>
        <taxon>Stigmatella</taxon>
    </lineage>
</organism>
<reference evidence="3 4" key="1">
    <citation type="journal article" date="2011" name="Mol. Biol. Evol.">
        <title>Comparative genomic analysis of fruiting body formation in Myxococcales.</title>
        <authorList>
            <person name="Huntley S."/>
            <person name="Hamann N."/>
            <person name="Wegener-Feldbrugge S."/>
            <person name="Treuner-Lange A."/>
            <person name="Kube M."/>
            <person name="Reinhardt R."/>
            <person name="Klages S."/>
            <person name="Muller R."/>
            <person name="Ronning C.M."/>
            <person name="Nierman W.C."/>
            <person name="Sogaard-Andersen L."/>
        </authorList>
    </citation>
    <scope>NUCLEOTIDE SEQUENCE [LARGE SCALE GENOMIC DNA]</scope>
    <source>
        <strain evidence="3 4">DW4/3-1</strain>
    </source>
</reference>
<feature type="compositionally biased region" description="Gly residues" evidence="1">
    <location>
        <begin position="49"/>
        <end position="65"/>
    </location>
</feature>
<evidence type="ECO:0000256" key="2">
    <source>
        <dbReference type="SAM" id="SignalP"/>
    </source>
</evidence>
<dbReference type="RefSeq" id="WP_013378159.1">
    <property type="nucleotide sequence ID" value="NC_014623.1"/>
</dbReference>
<dbReference type="KEGG" id="sur:STAUR_8040"/>
<dbReference type="eggNOG" id="COG1572">
    <property type="taxonomic scope" value="Bacteria"/>
</dbReference>
<dbReference type="Pfam" id="PF17164">
    <property type="entry name" value="DUF5122"/>
    <property type="match status" value="4"/>
</dbReference>
<dbReference type="PROSITE" id="PS51257">
    <property type="entry name" value="PROKAR_LIPOPROTEIN"/>
    <property type="match status" value="1"/>
</dbReference>
<accession>E3FRL8</accession>